<name>A0A1I6D0U5_9FIRM</name>
<feature type="transmembrane region" description="Helical" evidence="1">
    <location>
        <begin position="264"/>
        <end position="284"/>
    </location>
</feature>
<organism evidence="2 3">
    <name type="scientific">Desulfoscipio geothermicus DSM 3669</name>
    <dbReference type="NCBI Taxonomy" id="1121426"/>
    <lineage>
        <taxon>Bacteria</taxon>
        <taxon>Bacillati</taxon>
        <taxon>Bacillota</taxon>
        <taxon>Clostridia</taxon>
        <taxon>Eubacteriales</taxon>
        <taxon>Desulfallaceae</taxon>
        <taxon>Desulfoscipio</taxon>
    </lineage>
</organism>
<feature type="transmembrane region" description="Helical" evidence="1">
    <location>
        <begin position="326"/>
        <end position="344"/>
    </location>
</feature>
<feature type="transmembrane region" description="Helical" evidence="1">
    <location>
        <begin position="7"/>
        <end position="23"/>
    </location>
</feature>
<feature type="transmembrane region" description="Helical" evidence="1">
    <location>
        <begin position="225"/>
        <end position="244"/>
    </location>
</feature>
<accession>A0A1I6D0U5</accession>
<sequence>MQKKRLLVGVTGGVIGVMAVLLVKYGNPPNMGYCIACFLRDISGGLGFHKAAPVQYIRPEILGMVIGAFGAALLTREYKSVGGSSPLIRFFLAFVAMIGMLVFLGCPVRAVLRLAGGDLNAIVGIVGLIAGIAVGIYFLNQGFSLGRANVQHNLNGQVFPLVTLVITVLVLFGTTVFYTSQEGPGAMHAPVFLSLGAGIAVGILAQRSRFCMIGGIRDFILFKDVHLLIGFVAMLVFAFAGNLITGMFTPGFAGQPVAHSDGVWNFLGMALAGTAVTLLGGCPLRQLIAASEGNTDCVISILGLIAGAAFAHNFGLAASPKGVPVAGQWAVVVGLILVLGLGYLGNKQFSMSGGVNFEQNS</sequence>
<reference evidence="3" key="1">
    <citation type="submission" date="2016-10" db="EMBL/GenBank/DDBJ databases">
        <authorList>
            <person name="Varghese N."/>
            <person name="Submissions S."/>
        </authorList>
    </citation>
    <scope>NUCLEOTIDE SEQUENCE [LARGE SCALE GENOMIC DNA]</scope>
    <source>
        <strain evidence="3">DSM 3669</strain>
    </source>
</reference>
<keyword evidence="1" id="KW-0812">Transmembrane</keyword>
<feature type="transmembrane region" description="Helical" evidence="1">
    <location>
        <begin position="296"/>
        <end position="314"/>
    </location>
</feature>
<dbReference type="AlphaFoldDB" id="A0A1I6D0U5"/>
<dbReference type="InterPro" id="IPR026366">
    <property type="entry name" value="Seleno_YedE"/>
</dbReference>
<evidence type="ECO:0000256" key="1">
    <source>
        <dbReference type="SAM" id="Phobius"/>
    </source>
</evidence>
<feature type="transmembrane region" description="Helical" evidence="1">
    <location>
        <begin position="185"/>
        <end position="205"/>
    </location>
</feature>
<evidence type="ECO:0000313" key="3">
    <source>
        <dbReference type="Proteomes" id="UP000199584"/>
    </source>
</evidence>
<feature type="transmembrane region" description="Helical" evidence="1">
    <location>
        <begin position="159"/>
        <end position="179"/>
    </location>
</feature>
<protein>
    <submittedName>
        <fullName evidence="2">Uncharacterized protein</fullName>
    </submittedName>
</protein>
<feature type="transmembrane region" description="Helical" evidence="1">
    <location>
        <begin position="56"/>
        <end position="75"/>
    </location>
</feature>
<dbReference type="Proteomes" id="UP000199584">
    <property type="component" value="Unassembled WGS sequence"/>
</dbReference>
<proteinExistence type="predicted"/>
<keyword evidence="1" id="KW-1133">Transmembrane helix</keyword>
<evidence type="ECO:0000313" key="2">
    <source>
        <dbReference type="EMBL" id="SFQ99114.1"/>
    </source>
</evidence>
<dbReference type="Pfam" id="PF04143">
    <property type="entry name" value="Sulf_transp"/>
    <property type="match status" value="1"/>
</dbReference>
<dbReference type="EMBL" id="FOYM01000004">
    <property type="protein sequence ID" value="SFQ99114.1"/>
    <property type="molecule type" value="Genomic_DNA"/>
</dbReference>
<dbReference type="RefSeq" id="WP_092482043.1">
    <property type="nucleotide sequence ID" value="NZ_FOYM01000004.1"/>
</dbReference>
<dbReference type="OrthoDB" id="3190590at2"/>
<keyword evidence="1" id="KW-0472">Membrane</keyword>
<feature type="transmembrane region" description="Helical" evidence="1">
    <location>
        <begin position="87"/>
        <end position="110"/>
    </location>
</feature>
<gene>
    <name evidence="2" type="ORF">SAMN05660706_10427</name>
</gene>
<dbReference type="STRING" id="39060.SAMN05660706_10427"/>
<keyword evidence="3" id="KW-1185">Reference proteome</keyword>
<dbReference type="NCBIfam" id="TIGR04112">
    <property type="entry name" value="seleno_YedE"/>
    <property type="match status" value="1"/>
</dbReference>
<feature type="transmembrane region" description="Helical" evidence="1">
    <location>
        <begin position="122"/>
        <end position="139"/>
    </location>
</feature>
<dbReference type="InterPro" id="IPR007272">
    <property type="entry name" value="Sulf_transp_TsuA/YedE"/>
</dbReference>